<evidence type="ECO:0000313" key="1">
    <source>
        <dbReference type="EMBL" id="MBP0110896.1"/>
    </source>
</evidence>
<evidence type="ECO:0000313" key="2">
    <source>
        <dbReference type="Proteomes" id="UP000669317"/>
    </source>
</evidence>
<name>A0ABS3ZS64_9BRAD</name>
<organism evidence="1 2">
    <name type="scientific">Bradyrhizobium vignae</name>
    <dbReference type="NCBI Taxonomy" id="1549949"/>
    <lineage>
        <taxon>Bacteria</taxon>
        <taxon>Pseudomonadati</taxon>
        <taxon>Pseudomonadota</taxon>
        <taxon>Alphaproteobacteria</taxon>
        <taxon>Hyphomicrobiales</taxon>
        <taxon>Nitrobacteraceae</taxon>
        <taxon>Bradyrhizobium</taxon>
    </lineage>
</organism>
<dbReference type="NCBIfam" id="NF005679">
    <property type="entry name" value="PRK07475.1"/>
    <property type="match status" value="1"/>
</dbReference>
<protein>
    <recommendedName>
        <fullName evidence="3">Aspartate/glutamate racemase family protein</fullName>
    </recommendedName>
</protein>
<reference evidence="1 2" key="1">
    <citation type="submission" date="2021-03" db="EMBL/GenBank/DDBJ databases">
        <title>Genome Sequence of Bradyrhizobium vignae strain ISRA400.</title>
        <authorList>
            <person name="Tisa L.S."/>
            <person name="Svistoonoff S."/>
            <person name="Hocher V."/>
            <person name="Fall S."/>
            <person name="Zaiya A."/>
            <person name="Naing D."/>
            <person name="Niang N."/>
            <person name="Diouf A."/>
            <person name="Dasylva M.C."/>
            <person name="Toure O."/>
            <person name="Gueye M."/>
            <person name="Gully D."/>
            <person name="Tisseyre P."/>
            <person name="Simpson S."/>
            <person name="Morris K."/>
            <person name="Thomas W.K."/>
        </authorList>
    </citation>
    <scope>NUCLEOTIDE SEQUENCE [LARGE SCALE GENOMIC DNA]</scope>
    <source>
        <strain evidence="1 2">ISRA400</strain>
    </source>
</reference>
<dbReference type="Proteomes" id="UP000669317">
    <property type="component" value="Unassembled WGS sequence"/>
</dbReference>
<accession>A0ABS3ZS64</accession>
<comment type="caution">
    <text evidence="1">The sequence shown here is derived from an EMBL/GenBank/DDBJ whole genome shotgun (WGS) entry which is preliminary data.</text>
</comment>
<keyword evidence="2" id="KW-1185">Reference proteome</keyword>
<proteinExistence type="predicted"/>
<evidence type="ECO:0008006" key="3">
    <source>
        <dbReference type="Google" id="ProtNLM"/>
    </source>
</evidence>
<dbReference type="EMBL" id="JAGIKT010000011">
    <property type="protein sequence ID" value="MBP0110896.1"/>
    <property type="molecule type" value="Genomic_DNA"/>
</dbReference>
<gene>
    <name evidence="1" type="ORF">JWS04_07295</name>
</gene>
<sequence>MIDPALAQSKRRFASLTPAQQFYGAPVGILQLERFPGPFLRPYIPGSVGNASTWSVPVRYRTVPGLQFDQILGQRAGEMAPAVVQAATDLVREGAQLITSNCGFMICYQEVVRTALEVPVLLSSLLLAPFLERMLPPGKALGIITANSRSLTPDLLEAAGLPANSRRVVVAGLEGACSFAAAFLNASADLDVSAVETEMVNVATALVGDQPDIGMLLLECSELPPYAAAIHRATGLPVFDFTSMVEFFIHGLIRRPFKGIL</sequence>
<dbReference type="RefSeq" id="WP_209294705.1">
    <property type="nucleotide sequence ID" value="NZ_JAGIKT010000011.1"/>
</dbReference>